<dbReference type="EMBL" id="JARHTQ010000035">
    <property type="protein sequence ID" value="MDF2260503.1"/>
    <property type="molecule type" value="Genomic_DNA"/>
</dbReference>
<reference evidence="7 8" key="1">
    <citation type="submission" date="2023-03" db="EMBL/GenBank/DDBJ databases">
        <title>Draft genome sequence of type strain Streptomyces ferralitis JCM 14344.</title>
        <authorList>
            <person name="Klaysubun C."/>
            <person name="Duangmal K."/>
        </authorList>
    </citation>
    <scope>NUCLEOTIDE SEQUENCE [LARGE SCALE GENOMIC DNA]</scope>
    <source>
        <strain evidence="7 8">JCM 14344</strain>
    </source>
</reference>
<evidence type="ECO:0000313" key="8">
    <source>
        <dbReference type="Proteomes" id="UP001220022"/>
    </source>
</evidence>
<keyword evidence="4" id="KW-0442">Lipid degradation</keyword>
<dbReference type="InterPro" id="IPR017853">
    <property type="entry name" value="GH"/>
</dbReference>
<dbReference type="PRINTS" id="PR00850">
    <property type="entry name" value="GLHYDRLASE59"/>
</dbReference>
<evidence type="ECO:0000313" key="7">
    <source>
        <dbReference type="EMBL" id="MDF2260503.1"/>
    </source>
</evidence>
<dbReference type="Gene3D" id="3.20.20.80">
    <property type="entry name" value="Glycosidases"/>
    <property type="match status" value="1"/>
</dbReference>
<feature type="domain" description="Ricin B lectin" evidence="6">
    <location>
        <begin position="692"/>
        <end position="828"/>
    </location>
</feature>
<dbReference type="InterPro" id="IPR013785">
    <property type="entry name" value="Aldolase_TIM"/>
</dbReference>
<proteinExistence type="inferred from homology"/>
<dbReference type="Pfam" id="PF21708">
    <property type="entry name" value="Glyco_hydro_59_C"/>
    <property type="match status" value="1"/>
</dbReference>
<dbReference type="SUPFAM" id="SSF50370">
    <property type="entry name" value="Ricin B-like lectins"/>
    <property type="match status" value="1"/>
</dbReference>
<dbReference type="SMART" id="SM00458">
    <property type="entry name" value="RICIN"/>
    <property type="match status" value="1"/>
</dbReference>
<sequence>MEVNGSMWTHRYRGRTPAGTAAFAAFLLIVGLLVGGPLVGGQPSAALAKAPTLTAVTVDGHGTGRTFDGVGAISGGGGNTRLLTDYPPKQRGEILDYLFKPGYGAALQILKVEIGGDTNSTDGAEASHEHSRGAVNCGTGYEWWLMEQAKARNPGIKLYGLAWGAPGWIGNTGGGGNFWSQDTVDYLVSWLGCARQHGLTIDYLGGWNERGYNTGWYEKLHSALAAKGYRHTHVVGADSGWDVATAMRGDSAFDNAVDIIGTHYPCSYMSAMTQCSTTSDALATGKQLWASENGSEDYNTGGAPLARAVGRGYLDAKMTAYINWPVVAAVYPNLPYNTMGLVTATQPWSGAYSVGKSTWASAHTTQFTRPGWHYIDTAGGYLGGDRANGSYVTLRSPDSTAWSTIAETLDASAAQTMTLKVTGGLAGGALHVWSSDFSSTDQRDYMVRQPDVTPVSGTYPLTLQPGRVYSITTTTGQGAGTAQSPARGVLQLPYRDGFEHTGVGGEARLLAAQQGSFEAVRCAGGRAGTCVRQMAPTAPINWDSPADPYAILGDLGWSNYTVSIDTRLTQDGAVRLLGRVGTQSGFSPAGINSYDLSLSHSGAWAIERNNTAHQVTVLAQGTDTQAAGDGWHRLSLGFDGATITASIDGRTVGTATDASYGSGQVGIGTTGYVPAQYDNLSVTPGPAQTYAGTYQLVNRNSGKALDVADQATADGSAVDQWAGNGGANQRWTVQPTGDGYYRLTGVQSGKALQVPGGNPVSGTQLDIRARQSDLAQQWRIVPSGDGYTTLENRATGMLADVSGQSTADGAKVIEWPPNGGANQQWQLVRTD</sequence>
<dbReference type="Pfam" id="PF14200">
    <property type="entry name" value="RicinB_lectin_2"/>
    <property type="match status" value="2"/>
</dbReference>
<protein>
    <recommendedName>
        <fullName evidence="2">galactosylceramidase</fullName>
        <ecNumber evidence="2">3.2.1.46</ecNumber>
    </recommendedName>
    <alternativeName>
        <fullName evidence="5">Galactosylceramidase</fullName>
    </alternativeName>
</protein>
<dbReference type="Gene3D" id="2.60.120.560">
    <property type="entry name" value="Exo-inulinase, domain 1"/>
    <property type="match status" value="1"/>
</dbReference>
<dbReference type="Proteomes" id="UP001220022">
    <property type="component" value="Unassembled WGS sequence"/>
</dbReference>
<evidence type="ECO:0000256" key="5">
    <source>
        <dbReference type="ARBA" id="ARBA00033098"/>
    </source>
</evidence>
<dbReference type="Gene3D" id="2.80.10.50">
    <property type="match status" value="1"/>
</dbReference>
<comment type="similarity">
    <text evidence="1">Belongs to the glycosyl hydrolase 59 family.</text>
</comment>
<dbReference type="CDD" id="cd00161">
    <property type="entry name" value="beta-trefoil_Ricin-like"/>
    <property type="match status" value="1"/>
</dbReference>
<keyword evidence="3" id="KW-0746">Sphingolipid metabolism</keyword>
<dbReference type="PROSITE" id="PS50231">
    <property type="entry name" value="RICIN_B_LECTIN"/>
    <property type="match status" value="1"/>
</dbReference>
<keyword evidence="4" id="KW-0443">Lipid metabolism</keyword>
<dbReference type="EC" id="3.2.1.46" evidence="2"/>
<dbReference type="Gene3D" id="3.20.20.70">
    <property type="entry name" value="Aldolase class I"/>
    <property type="match status" value="1"/>
</dbReference>
<evidence type="ECO:0000259" key="6">
    <source>
        <dbReference type="SMART" id="SM00458"/>
    </source>
</evidence>
<keyword evidence="8" id="KW-1185">Reference proteome</keyword>
<evidence type="ECO:0000256" key="2">
    <source>
        <dbReference type="ARBA" id="ARBA00012657"/>
    </source>
</evidence>
<dbReference type="InterPro" id="IPR035992">
    <property type="entry name" value="Ricin_B-like_lectins"/>
</dbReference>
<dbReference type="Pfam" id="PF02057">
    <property type="entry name" value="Glyco_hydro_59"/>
    <property type="match status" value="1"/>
</dbReference>
<dbReference type="SUPFAM" id="SSF51445">
    <property type="entry name" value="(Trans)glycosidases"/>
    <property type="match status" value="1"/>
</dbReference>
<gene>
    <name evidence="7" type="ORF">P2L57_33785</name>
</gene>
<comment type="caution">
    <text evidence="7">The sequence shown here is derived from an EMBL/GenBank/DDBJ whole genome shotgun (WGS) entry which is preliminary data.</text>
</comment>
<dbReference type="InterPro" id="IPR049161">
    <property type="entry name" value="GH59_cat"/>
</dbReference>
<dbReference type="InterPro" id="IPR049162">
    <property type="entry name" value="GH59_C"/>
</dbReference>
<evidence type="ECO:0000256" key="1">
    <source>
        <dbReference type="ARBA" id="ARBA00005637"/>
    </source>
</evidence>
<name>A0ABT5Z9U5_9ACTN</name>
<dbReference type="PANTHER" id="PTHR15172:SF1">
    <property type="entry name" value="GALACTOCEREBROSIDASE"/>
    <property type="match status" value="1"/>
</dbReference>
<dbReference type="InterPro" id="IPR001286">
    <property type="entry name" value="Glyco_hydro_59"/>
</dbReference>
<dbReference type="InterPro" id="IPR000772">
    <property type="entry name" value="Ricin_B_lectin"/>
</dbReference>
<accession>A0ABT5Z9U5</accession>
<evidence type="ECO:0000256" key="4">
    <source>
        <dbReference type="ARBA" id="ARBA00022963"/>
    </source>
</evidence>
<dbReference type="PANTHER" id="PTHR15172">
    <property type="entry name" value="GALACTOCEREBROSIDASE"/>
    <property type="match status" value="1"/>
</dbReference>
<dbReference type="RefSeq" id="WP_275821169.1">
    <property type="nucleotide sequence ID" value="NZ_BAAANM010000009.1"/>
</dbReference>
<organism evidence="7 8">
    <name type="scientific">Streptantibioticus ferralitis</name>
    <dbReference type="NCBI Taxonomy" id="236510"/>
    <lineage>
        <taxon>Bacteria</taxon>
        <taxon>Bacillati</taxon>
        <taxon>Actinomycetota</taxon>
        <taxon>Actinomycetes</taxon>
        <taxon>Kitasatosporales</taxon>
        <taxon>Streptomycetaceae</taxon>
        <taxon>Streptantibioticus</taxon>
    </lineage>
</organism>
<evidence type="ECO:0000256" key="3">
    <source>
        <dbReference type="ARBA" id="ARBA00022919"/>
    </source>
</evidence>